<dbReference type="InterPro" id="IPR000014">
    <property type="entry name" value="PAS"/>
</dbReference>
<evidence type="ECO:0000256" key="1">
    <source>
        <dbReference type="ARBA" id="ARBA00022543"/>
    </source>
</evidence>
<keyword evidence="1" id="KW-0600">Photoreceptor protein</keyword>
<dbReference type="SMART" id="SM00086">
    <property type="entry name" value="PAC"/>
    <property type="match status" value="2"/>
</dbReference>
<dbReference type="InterPro" id="IPR035965">
    <property type="entry name" value="PAS-like_dom_sf"/>
</dbReference>
<keyword evidence="2" id="KW-0716">Sensory transduction</keyword>
<feature type="domain" description="PAS" evidence="7">
    <location>
        <begin position="73"/>
        <end position="119"/>
    </location>
</feature>
<dbReference type="GO" id="GO:0009881">
    <property type="term" value="F:photoreceptor activity"/>
    <property type="evidence" value="ECO:0007669"/>
    <property type="project" value="UniProtKB-KW"/>
</dbReference>
<keyword evidence="4" id="KW-0288">FMN</keyword>
<evidence type="ECO:0000259" key="7">
    <source>
        <dbReference type="PROSITE" id="PS50112"/>
    </source>
</evidence>
<organism evidence="8">
    <name type="scientific">Pellia neesiana</name>
    <name type="common">Liverwort</name>
    <name type="synonym">Pellia epiphylla f. neesiana</name>
    <dbReference type="NCBI Taxonomy" id="70144"/>
    <lineage>
        <taxon>Eukaryota</taxon>
        <taxon>Viridiplantae</taxon>
        <taxon>Streptophyta</taxon>
        <taxon>Embryophyta</taxon>
        <taxon>Marchantiophyta</taxon>
        <taxon>Jungermanniopsida</taxon>
        <taxon>Pelliidae</taxon>
        <taxon>Pelliales</taxon>
        <taxon>Pelliaceae</taxon>
        <taxon>Pellia</taxon>
    </lineage>
</organism>
<dbReference type="NCBIfam" id="TIGR00229">
    <property type="entry name" value="sensory_box"/>
    <property type="match status" value="2"/>
</dbReference>
<dbReference type="GO" id="GO:0009637">
    <property type="term" value="P:response to blue light"/>
    <property type="evidence" value="ECO:0007669"/>
    <property type="project" value="UniProtKB-ARBA"/>
</dbReference>
<keyword evidence="5" id="KW-0157">Chromophore</keyword>
<dbReference type="EMBL" id="KU699603">
    <property type="protein sequence ID" value="AML77525.1"/>
    <property type="molecule type" value="mRNA"/>
</dbReference>
<proteinExistence type="evidence at transcript level"/>
<evidence type="ECO:0000256" key="6">
    <source>
        <dbReference type="ARBA" id="ARBA00023170"/>
    </source>
</evidence>
<evidence type="ECO:0000256" key="4">
    <source>
        <dbReference type="ARBA" id="ARBA00022643"/>
    </source>
</evidence>
<dbReference type="Pfam" id="PF13426">
    <property type="entry name" value="PAS_9"/>
    <property type="match status" value="2"/>
</dbReference>
<dbReference type="InterPro" id="IPR001610">
    <property type="entry name" value="PAC"/>
</dbReference>
<dbReference type="GO" id="GO:0005634">
    <property type="term" value="C:nucleus"/>
    <property type="evidence" value="ECO:0007669"/>
    <property type="project" value="TreeGrafter"/>
</dbReference>
<dbReference type="SUPFAM" id="SSF55785">
    <property type="entry name" value="PYP-like sensor domain (PAS domain)"/>
    <property type="match status" value="2"/>
</dbReference>
<evidence type="ECO:0000313" key="8">
    <source>
        <dbReference type="EMBL" id="AML77525.1"/>
    </source>
</evidence>
<name>A0A126WYD2_PELNE</name>
<dbReference type="AlphaFoldDB" id="A0A126WYD2"/>
<evidence type="ECO:0000256" key="5">
    <source>
        <dbReference type="ARBA" id="ARBA00022991"/>
    </source>
</evidence>
<keyword evidence="3" id="KW-0285">Flavoprotein</keyword>
<protein>
    <submittedName>
        <fullName evidence="8">Putative LOV domain-containing protein</fullName>
    </submittedName>
</protein>
<sequence>MGLRFIFQEEETGASGGKMDSLVDSLRNACSDSLKDSLVDSLRNIYSDSLKDSLSEFEFNFVISDPRLPENPIVFASEGFCKMSGYTADEVLGRNCRFLQGPNTDRRTVLELRDAIREERSAQVRILNYSKNGEPFWNLFHLAPVFSKLDGTVIHFVGIQNPAPSQLATSLSVKGSILSQLTMDSTRSRNHALRVGEFPFFSKNVEYDRRFLESGCRAKTTPRVWNSFLYTKSCNNLLDSLDAHMQEHRNEAEASSTFLVGAGVGDSDPCKPQGPRSLEATDVARSLVSQLVESSKGKGGVVENRDEQLSRCNPEGAVSSSLMLSLTRIQQSFVLADPHLPDAPIVHTSDLFLHLTGYSREEVVGNNCRFLQGPGTDPESVLQIRESIRLEKPCSIRILNYRKDKRPFWNLLYIAPVRSSSGKVRIDLCSFFNIWRTHTCFKIIGKALFT</sequence>
<evidence type="ECO:0000256" key="2">
    <source>
        <dbReference type="ARBA" id="ARBA00022606"/>
    </source>
</evidence>
<dbReference type="CDD" id="cd00130">
    <property type="entry name" value="PAS"/>
    <property type="match status" value="2"/>
</dbReference>
<dbReference type="Gene3D" id="3.30.450.20">
    <property type="entry name" value="PAS domain"/>
    <property type="match status" value="2"/>
</dbReference>
<feature type="domain" description="PAS" evidence="7">
    <location>
        <begin position="342"/>
        <end position="367"/>
    </location>
</feature>
<accession>A0A126WYD2</accession>
<dbReference type="PANTHER" id="PTHR47429">
    <property type="entry name" value="PROTEIN TWIN LOV 1"/>
    <property type="match status" value="1"/>
</dbReference>
<dbReference type="PROSITE" id="PS50112">
    <property type="entry name" value="PAS"/>
    <property type="match status" value="2"/>
</dbReference>
<reference evidence="8" key="1">
    <citation type="journal article" date="2016" name="Proc. Natl. Acad. Sci. U.S.A.">
        <title>Functional and topological diversity of LOV domain photoreceptors.</title>
        <authorList>
            <person name="Glantz S.T."/>
            <person name="Carpenter E.J."/>
            <person name="Melkonian M."/>
            <person name="Gardner K.H."/>
            <person name="Boyden E.S."/>
            <person name="Wong G.K."/>
            <person name="Chow B.Y."/>
        </authorList>
    </citation>
    <scope>NUCLEOTIDE SEQUENCE</scope>
    <source>
        <strain evidence="8">JHFI_2012643</strain>
    </source>
</reference>
<keyword evidence="6" id="KW-0675">Receptor</keyword>
<dbReference type="PANTHER" id="PTHR47429:SF2">
    <property type="entry name" value="PROTEIN TWIN LOV 1"/>
    <property type="match status" value="1"/>
</dbReference>
<evidence type="ECO:0000256" key="3">
    <source>
        <dbReference type="ARBA" id="ARBA00022630"/>
    </source>
</evidence>